<gene>
    <name evidence="2" type="ORF">B0H16DRAFT_1529452</name>
</gene>
<protein>
    <submittedName>
        <fullName evidence="2">Uncharacterized protein</fullName>
    </submittedName>
</protein>
<feature type="signal peptide" evidence="1">
    <location>
        <begin position="1"/>
        <end position="16"/>
    </location>
</feature>
<organism evidence="2 3">
    <name type="scientific">Mycena metata</name>
    <dbReference type="NCBI Taxonomy" id="1033252"/>
    <lineage>
        <taxon>Eukaryota</taxon>
        <taxon>Fungi</taxon>
        <taxon>Dikarya</taxon>
        <taxon>Basidiomycota</taxon>
        <taxon>Agaricomycotina</taxon>
        <taxon>Agaricomycetes</taxon>
        <taxon>Agaricomycetidae</taxon>
        <taxon>Agaricales</taxon>
        <taxon>Marasmiineae</taxon>
        <taxon>Mycenaceae</taxon>
        <taxon>Mycena</taxon>
    </lineage>
</organism>
<keyword evidence="3" id="KW-1185">Reference proteome</keyword>
<proteinExistence type="predicted"/>
<evidence type="ECO:0000256" key="1">
    <source>
        <dbReference type="SAM" id="SignalP"/>
    </source>
</evidence>
<dbReference type="EMBL" id="JARKIB010000032">
    <property type="protein sequence ID" value="KAJ7762635.1"/>
    <property type="molecule type" value="Genomic_DNA"/>
</dbReference>
<keyword evidence="1" id="KW-0732">Signal</keyword>
<evidence type="ECO:0000313" key="3">
    <source>
        <dbReference type="Proteomes" id="UP001215598"/>
    </source>
</evidence>
<sequence length="138" mass="14582">MMFSFHLIAFVCAALAAGNNVVATGAQSILQTPTGCPADDVCSCTGSWYGCDGLLDDSKYPCAEATFTAGACTAVPSVLVSKMSSVRFPTGWVCTFYNGPSCDYDQATNTCTLVAPGSPGLWKQGFNDQAKFFKCVRR</sequence>
<evidence type="ECO:0000313" key="2">
    <source>
        <dbReference type="EMBL" id="KAJ7762635.1"/>
    </source>
</evidence>
<accession>A0AAD7JDQ0</accession>
<feature type="chain" id="PRO_5042020187" evidence="1">
    <location>
        <begin position="17"/>
        <end position="138"/>
    </location>
</feature>
<reference evidence="2" key="1">
    <citation type="submission" date="2023-03" db="EMBL/GenBank/DDBJ databases">
        <title>Massive genome expansion in bonnet fungi (Mycena s.s.) driven by repeated elements and novel gene families across ecological guilds.</title>
        <authorList>
            <consortium name="Lawrence Berkeley National Laboratory"/>
            <person name="Harder C.B."/>
            <person name="Miyauchi S."/>
            <person name="Viragh M."/>
            <person name="Kuo A."/>
            <person name="Thoen E."/>
            <person name="Andreopoulos B."/>
            <person name="Lu D."/>
            <person name="Skrede I."/>
            <person name="Drula E."/>
            <person name="Henrissat B."/>
            <person name="Morin E."/>
            <person name="Kohler A."/>
            <person name="Barry K."/>
            <person name="LaButti K."/>
            <person name="Morin E."/>
            <person name="Salamov A."/>
            <person name="Lipzen A."/>
            <person name="Mereny Z."/>
            <person name="Hegedus B."/>
            <person name="Baldrian P."/>
            <person name="Stursova M."/>
            <person name="Weitz H."/>
            <person name="Taylor A."/>
            <person name="Grigoriev I.V."/>
            <person name="Nagy L.G."/>
            <person name="Martin F."/>
            <person name="Kauserud H."/>
        </authorList>
    </citation>
    <scope>NUCLEOTIDE SEQUENCE</scope>
    <source>
        <strain evidence="2">CBHHK182m</strain>
    </source>
</reference>
<dbReference type="Proteomes" id="UP001215598">
    <property type="component" value="Unassembled WGS sequence"/>
</dbReference>
<comment type="caution">
    <text evidence="2">The sequence shown here is derived from an EMBL/GenBank/DDBJ whole genome shotgun (WGS) entry which is preliminary data.</text>
</comment>
<name>A0AAD7JDQ0_9AGAR</name>
<dbReference type="AlphaFoldDB" id="A0AAD7JDQ0"/>